<dbReference type="Proteomes" id="UP001302745">
    <property type="component" value="Unassembled WGS sequence"/>
</dbReference>
<dbReference type="AlphaFoldDB" id="A0AAN6VHF0"/>
<dbReference type="InterPro" id="IPR000210">
    <property type="entry name" value="BTB/POZ_dom"/>
</dbReference>
<evidence type="ECO:0000313" key="2">
    <source>
        <dbReference type="EMBL" id="KAK4150896.1"/>
    </source>
</evidence>
<evidence type="ECO:0000259" key="1">
    <source>
        <dbReference type="PROSITE" id="PS50097"/>
    </source>
</evidence>
<reference evidence="2" key="1">
    <citation type="journal article" date="2023" name="Mol. Phylogenet. Evol.">
        <title>Genome-scale phylogeny and comparative genomics of the fungal order Sordariales.</title>
        <authorList>
            <person name="Hensen N."/>
            <person name="Bonometti L."/>
            <person name="Westerberg I."/>
            <person name="Brannstrom I.O."/>
            <person name="Guillou S."/>
            <person name="Cros-Aarteil S."/>
            <person name="Calhoun S."/>
            <person name="Haridas S."/>
            <person name="Kuo A."/>
            <person name="Mondo S."/>
            <person name="Pangilinan J."/>
            <person name="Riley R."/>
            <person name="LaButti K."/>
            <person name="Andreopoulos B."/>
            <person name="Lipzen A."/>
            <person name="Chen C."/>
            <person name="Yan M."/>
            <person name="Daum C."/>
            <person name="Ng V."/>
            <person name="Clum A."/>
            <person name="Steindorff A."/>
            <person name="Ohm R.A."/>
            <person name="Martin F."/>
            <person name="Silar P."/>
            <person name="Natvig D.O."/>
            <person name="Lalanne C."/>
            <person name="Gautier V."/>
            <person name="Ament-Velasquez S.L."/>
            <person name="Kruys A."/>
            <person name="Hutchinson M.I."/>
            <person name="Powell A.J."/>
            <person name="Barry K."/>
            <person name="Miller A.N."/>
            <person name="Grigoriev I.V."/>
            <person name="Debuchy R."/>
            <person name="Gladieux P."/>
            <person name="Hiltunen Thoren M."/>
            <person name="Johannesson H."/>
        </authorList>
    </citation>
    <scope>NUCLEOTIDE SEQUENCE</scope>
    <source>
        <strain evidence="2">CBS 538.74</strain>
    </source>
</reference>
<dbReference type="Gene3D" id="3.30.710.10">
    <property type="entry name" value="Potassium Channel Kv1.1, Chain A"/>
    <property type="match status" value="1"/>
</dbReference>
<dbReference type="PROSITE" id="PS50097">
    <property type="entry name" value="BTB"/>
    <property type="match status" value="1"/>
</dbReference>
<dbReference type="PANTHER" id="PTHR47843">
    <property type="entry name" value="BTB DOMAIN-CONTAINING PROTEIN-RELATED"/>
    <property type="match status" value="1"/>
</dbReference>
<organism evidence="2 3">
    <name type="scientific">Chaetomidium leptoderma</name>
    <dbReference type="NCBI Taxonomy" id="669021"/>
    <lineage>
        <taxon>Eukaryota</taxon>
        <taxon>Fungi</taxon>
        <taxon>Dikarya</taxon>
        <taxon>Ascomycota</taxon>
        <taxon>Pezizomycotina</taxon>
        <taxon>Sordariomycetes</taxon>
        <taxon>Sordariomycetidae</taxon>
        <taxon>Sordariales</taxon>
        <taxon>Chaetomiaceae</taxon>
        <taxon>Chaetomidium</taxon>
    </lineage>
</organism>
<dbReference type="EMBL" id="MU857044">
    <property type="protein sequence ID" value="KAK4150896.1"/>
    <property type="molecule type" value="Genomic_DNA"/>
</dbReference>
<comment type="caution">
    <text evidence="2">The sequence shown here is derived from an EMBL/GenBank/DDBJ whole genome shotgun (WGS) entry which is preliminary data.</text>
</comment>
<sequence length="222" mass="24447">MERISWESIGSSKAFRFTVGPQKREFTIHTALVACQSHALKTLVSGNFSEARNGHAVLEAVDEQTFARFLQYAYTGDYDATAADAAVGPWSRSDAPLGWSSRSSHKETLNGEDKAEVFLSHARLHVFADYYGVSDLMDLTLKKLGGALILFKPSGERSSEDIVALLRYCYDTPAPEVLKSFVVLYAACKAEVLWKSEAFQELAAGNCELLFAFLGQVMETLA</sequence>
<accession>A0AAN6VHF0</accession>
<proteinExistence type="predicted"/>
<gene>
    <name evidence="2" type="ORF">C8A00DRAFT_45790</name>
</gene>
<evidence type="ECO:0000313" key="3">
    <source>
        <dbReference type="Proteomes" id="UP001302745"/>
    </source>
</evidence>
<dbReference type="Pfam" id="PF00651">
    <property type="entry name" value="BTB"/>
    <property type="match status" value="1"/>
</dbReference>
<reference evidence="2" key="2">
    <citation type="submission" date="2023-05" db="EMBL/GenBank/DDBJ databases">
        <authorList>
            <consortium name="Lawrence Berkeley National Laboratory"/>
            <person name="Steindorff A."/>
            <person name="Hensen N."/>
            <person name="Bonometti L."/>
            <person name="Westerberg I."/>
            <person name="Brannstrom I.O."/>
            <person name="Guillou S."/>
            <person name="Cros-Aarteil S."/>
            <person name="Calhoun S."/>
            <person name="Haridas S."/>
            <person name="Kuo A."/>
            <person name="Mondo S."/>
            <person name="Pangilinan J."/>
            <person name="Riley R."/>
            <person name="Labutti K."/>
            <person name="Andreopoulos B."/>
            <person name="Lipzen A."/>
            <person name="Chen C."/>
            <person name="Yanf M."/>
            <person name="Daum C."/>
            <person name="Ng V."/>
            <person name="Clum A."/>
            <person name="Ohm R."/>
            <person name="Martin F."/>
            <person name="Silar P."/>
            <person name="Natvig D."/>
            <person name="Lalanne C."/>
            <person name="Gautier V."/>
            <person name="Ament-Velasquez S.L."/>
            <person name="Kruys A."/>
            <person name="Hutchinson M.I."/>
            <person name="Powell A.J."/>
            <person name="Barry K."/>
            <person name="Miller A.N."/>
            <person name="Grigoriev I.V."/>
            <person name="Debuchy R."/>
            <person name="Gladieux P."/>
            <person name="Thoren M.H."/>
            <person name="Johannesson H."/>
        </authorList>
    </citation>
    <scope>NUCLEOTIDE SEQUENCE</scope>
    <source>
        <strain evidence="2">CBS 538.74</strain>
    </source>
</reference>
<dbReference type="InterPro" id="IPR011333">
    <property type="entry name" value="SKP1/BTB/POZ_sf"/>
</dbReference>
<feature type="domain" description="BTB" evidence="1">
    <location>
        <begin position="13"/>
        <end position="82"/>
    </location>
</feature>
<keyword evidence="3" id="KW-1185">Reference proteome</keyword>
<protein>
    <submittedName>
        <fullName evidence="2">Rho-related BTB domain-containing protein 3</fullName>
    </submittedName>
</protein>
<name>A0AAN6VHF0_9PEZI</name>
<dbReference type="PANTHER" id="PTHR47843:SF2">
    <property type="entry name" value="BTB DOMAIN-CONTAINING PROTEIN"/>
    <property type="match status" value="1"/>
</dbReference>
<dbReference type="SUPFAM" id="SSF54695">
    <property type="entry name" value="POZ domain"/>
    <property type="match status" value="1"/>
</dbReference>